<gene>
    <name evidence="3" type="ORF">SLNWT_1302</name>
</gene>
<feature type="signal peptide" evidence="1">
    <location>
        <begin position="1"/>
        <end position="28"/>
    </location>
</feature>
<dbReference type="Pfam" id="PF08239">
    <property type="entry name" value="SH3_3"/>
    <property type="match status" value="1"/>
</dbReference>
<dbReference type="Gene3D" id="2.30.30.40">
    <property type="entry name" value="SH3 Domains"/>
    <property type="match status" value="1"/>
</dbReference>
<dbReference type="AlphaFoldDB" id="A0A0B5EHK3"/>
<evidence type="ECO:0000313" key="4">
    <source>
        <dbReference type="Proteomes" id="UP000031523"/>
    </source>
</evidence>
<name>A0A0B5EHK3_STRA4</name>
<dbReference type="KEGG" id="sals:SLNWT_1302"/>
<dbReference type="Proteomes" id="UP000031523">
    <property type="component" value="Chromosome"/>
</dbReference>
<evidence type="ECO:0000256" key="1">
    <source>
        <dbReference type="SAM" id="SignalP"/>
    </source>
</evidence>
<dbReference type="EMBL" id="CP010519">
    <property type="protein sequence ID" value="AJE81678.1"/>
    <property type="molecule type" value="Genomic_DNA"/>
</dbReference>
<accession>A0A0B5EHK3</accession>
<keyword evidence="1" id="KW-0732">Signal</keyword>
<dbReference type="InterPro" id="IPR003646">
    <property type="entry name" value="SH3-like_bac-type"/>
</dbReference>
<keyword evidence="4" id="KW-1185">Reference proteome</keyword>
<proteinExistence type="predicted"/>
<evidence type="ECO:0000259" key="2">
    <source>
        <dbReference type="Pfam" id="PF08239"/>
    </source>
</evidence>
<evidence type="ECO:0000313" key="3">
    <source>
        <dbReference type="EMBL" id="AJE81678.1"/>
    </source>
</evidence>
<feature type="domain" description="SH3b" evidence="2">
    <location>
        <begin position="55"/>
        <end position="106"/>
    </location>
</feature>
<feature type="chain" id="PRO_5002114576" evidence="1">
    <location>
        <begin position="29"/>
        <end position="115"/>
    </location>
</feature>
<protein>
    <submittedName>
        <fullName evidence="3">Secreted protein</fullName>
    </submittedName>
</protein>
<reference evidence="3 4" key="1">
    <citation type="submission" date="2015-01" db="EMBL/GenBank/DDBJ databases">
        <title>Enhanced salinomycin production by adjusting the supply of polyketide extender units in Streptomyce albus DSM 41398.</title>
        <authorList>
            <person name="Lu C."/>
        </authorList>
    </citation>
    <scope>NUCLEOTIDE SEQUENCE [LARGE SCALE GENOMIC DNA]</scope>
    <source>
        <strain evidence="4">ATCC 21838 / DSM 41398 / FERM P-419 / JCM 4703 / NBRC 107858</strain>
    </source>
</reference>
<sequence>MRAARFTVTAAILGALALPVLSAPSAVAAPAEVPASAPTSRPCDRLGPWVIGAKAVTIRSKATSKSTARGVLYRGHKFTVHKTYGNWHYITDKTTGVKGWVSGSYVYRDVYFCLD</sequence>
<organism evidence="3 4">
    <name type="scientific">Streptomyces albus (strain ATCC 21838 / DSM 41398 / FERM P-419 / JCM 4703 / NBRC 107858)</name>
    <dbReference type="NCBI Taxonomy" id="1081613"/>
    <lineage>
        <taxon>Bacteria</taxon>
        <taxon>Bacillati</taxon>
        <taxon>Actinomycetota</taxon>
        <taxon>Actinomycetes</taxon>
        <taxon>Kitasatosporales</taxon>
        <taxon>Streptomycetaceae</taxon>
        <taxon>Streptomyces</taxon>
    </lineage>
</organism>